<gene>
    <name evidence="1" type="ORF">H9787_02540</name>
</gene>
<dbReference type="InterPro" id="IPR056510">
    <property type="entry name" value="WapI"/>
</dbReference>
<reference evidence="1" key="1">
    <citation type="journal article" date="2021" name="PeerJ">
        <title>Extensive microbial diversity within the chicken gut microbiome revealed by metagenomics and culture.</title>
        <authorList>
            <person name="Gilroy R."/>
            <person name="Ravi A."/>
            <person name="Getino M."/>
            <person name="Pursley I."/>
            <person name="Horton D.L."/>
            <person name="Alikhan N.F."/>
            <person name="Baker D."/>
            <person name="Gharbi K."/>
            <person name="Hall N."/>
            <person name="Watson M."/>
            <person name="Adriaenssens E.M."/>
            <person name="Foster-Nyarko E."/>
            <person name="Jarju S."/>
            <person name="Secka A."/>
            <person name="Antonio M."/>
            <person name="Oren A."/>
            <person name="Chaudhuri R.R."/>
            <person name="La Ragione R."/>
            <person name="Hildebrand F."/>
            <person name="Pallen M.J."/>
        </authorList>
    </citation>
    <scope>NUCLEOTIDE SEQUENCE</scope>
    <source>
        <strain evidence="1">ChiBcec18-1249</strain>
    </source>
</reference>
<dbReference type="Pfam" id="PF24716">
    <property type="entry name" value="WapI"/>
    <property type="match status" value="1"/>
</dbReference>
<name>A0A9D2RRC0_9FIRM</name>
<evidence type="ECO:0000313" key="1">
    <source>
        <dbReference type="EMBL" id="HJB12576.1"/>
    </source>
</evidence>
<dbReference type="AlphaFoldDB" id="A0A9D2RRC0"/>
<sequence>MLFRNDEASLQLDIVNYEFPYADPGSEDSQWLVLRATWRREDGDVVKDSNSCLQTFELQSMTAGLKVVKAGIRDLYVSDFQEDFYFSLGVRALEDGTFEAAVSFYLPNTMDGDDTAELTCPMTAEELGTLIDELDRLCEKFPERT</sequence>
<organism evidence="1 2">
    <name type="scientific">Candidatus Oscillibacter excrementigallinarum</name>
    <dbReference type="NCBI Taxonomy" id="2838716"/>
    <lineage>
        <taxon>Bacteria</taxon>
        <taxon>Bacillati</taxon>
        <taxon>Bacillota</taxon>
        <taxon>Clostridia</taxon>
        <taxon>Eubacteriales</taxon>
        <taxon>Oscillospiraceae</taxon>
        <taxon>Oscillibacter</taxon>
    </lineage>
</organism>
<dbReference type="EMBL" id="DWZJ01000018">
    <property type="protein sequence ID" value="HJB12576.1"/>
    <property type="molecule type" value="Genomic_DNA"/>
</dbReference>
<comment type="caution">
    <text evidence="1">The sequence shown here is derived from an EMBL/GenBank/DDBJ whole genome shotgun (WGS) entry which is preliminary data.</text>
</comment>
<dbReference type="Proteomes" id="UP000823824">
    <property type="component" value="Unassembled WGS sequence"/>
</dbReference>
<accession>A0A9D2RRC0</accession>
<evidence type="ECO:0000313" key="2">
    <source>
        <dbReference type="Proteomes" id="UP000823824"/>
    </source>
</evidence>
<reference evidence="1" key="2">
    <citation type="submission" date="2021-04" db="EMBL/GenBank/DDBJ databases">
        <authorList>
            <person name="Gilroy R."/>
        </authorList>
    </citation>
    <scope>NUCLEOTIDE SEQUENCE</scope>
    <source>
        <strain evidence="1">ChiBcec18-1249</strain>
    </source>
</reference>
<protein>
    <submittedName>
        <fullName evidence="1">Uncharacterized protein</fullName>
    </submittedName>
</protein>
<proteinExistence type="predicted"/>